<dbReference type="AlphaFoldDB" id="A0A9D1K9Q4"/>
<dbReference type="EMBL" id="DVKI01000007">
    <property type="protein sequence ID" value="HIT16808.1"/>
    <property type="molecule type" value="Genomic_DNA"/>
</dbReference>
<name>A0A9D1K9Q4_9FIRM</name>
<feature type="chain" id="PRO_5038627027" evidence="4">
    <location>
        <begin position="22"/>
        <end position="293"/>
    </location>
</feature>
<dbReference type="SUPFAM" id="SSF54060">
    <property type="entry name" value="His-Me finger endonucleases"/>
    <property type="match status" value="1"/>
</dbReference>
<evidence type="ECO:0000313" key="6">
    <source>
        <dbReference type="Proteomes" id="UP000886893"/>
    </source>
</evidence>
<organism evidence="5 6">
    <name type="scientific">Candidatus Caccosoma faecigallinarum</name>
    <dbReference type="NCBI Taxonomy" id="2840720"/>
    <lineage>
        <taxon>Bacteria</taxon>
        <taxon>Bacillati</taxon>
        <taxon>Bacillota</taxon>
        <taxon>Bacillota incertae sedis</taxon>
        <taxon>Candidatus Caccosoma</taxon>
    </lineage>
</organism>
<accession>A0A9D1K9Q4</accession>
<sequence>MKYKFKAIVLCCALIGLLLTGCKTDGNQESSSNFDSNSNSNSSENTNPGDFYPEEYYQSISIHWTGVELRSSLYDLMIKTHTTYVSYSGLRDVYPTSDEDPNQPGNIFMFYTNTSRSFNKDFTGNINREHVWPKSKGVGESGPGSDAHHLRPCDKQLNEARGNLDFDEVPNGSYCNENGVKTENKKSSTAFEPQDLAKGQVARILFYVAMHYGPDSSYGLEIVDQVGLGSGKKIGKLSTLLKWNLEFPVDEIEQRRNEAIEDVQGNRNPFIDHPEFACKIWGDYNAATKAICN</sequence>
<dbReference type="InterPro" id="IPR044925">
    <property type="entry name" value="His-Me_finger_sf"/>
</dbReference>
<evidence type="ECO:0000256" key="2">
    <source>
        <dbReference type="ARBA" id="ARBA00022801"/>
    </source>
</evidence>
<evidence type="ECO:0000256" key="4">
    <source>
        <dbReference type="SAM" id="SignalP"/>
    </source>
</evidence>
<proteinExistence type="predicted"/>
<feature type="signal peptide" evidence="4">
    <location>
        <begin position="1"/>
        <end position="21"/>
    </location>
</feature>
<keyword evidence="5" id="KW-0255">Endonuclease</keyword>
<feature type="region of interest" description="Disordered" evidence="3">
    <location>
        <begin position="29"/>
        <end position="50"/>
    </location>
</feature>
<reference evidence="5" key="1">
    <citation type="submission" date="2020-10" db="EMBL/GenBank/DDBJ databases">
        <authorList>
            <person name="Gilroy R."/>
        </authorList>
    </citation>
    <scope>NUCLEOTIDE SEQUENCE</scope>
    <source>
        <strain evidence="5">14508</strain>
    </source>
</reference>
<dbReference type="PROSITE" id="PS51257">
    <property type="entry name" value="PROKAR_LIPOPROTEIN"/>
    <property type="match status" value="1"/>
</dbReference>
<dbReference type="GO" id="GO:0004519">
    <property type="term" value="F:endonuclease activity"/>
    <property type="evidence" value="ECO:0007669"/>
    <property type="project" value="UniProtKB-KW"/>
</dbReference>
<reference evidence="5" key="2">
    <citation type="journal article" date="2021" name="PeerJ">
        <title>Extensive microbial diversity within the chicken gut microbiome revealed by metagenomics and culture.</title>
        <authorList>
            <person name="Gilroy R."/>
            <person name="Ravi A."/>
            <person name="Getino M."/>
            <person name="Pursley I."/>
            <person name="Horton D.L."/>
            <person name="Alikhan N.F."/>
            <person name="Baker D."/>
            <person name="Gharbi K."/>
            <person name="Hall N."/>
            <person name="Watson M."/>
            <person name="Adriaenssens E.M."/>
            <person name="Foster-Nyarko E."/>
            <person name="Jarju S."/>
            <person name="Secka A."/>
            <person name="Antonio M."/>
            <person name="Oren A."/>
            <person name="Chaudhuri R.R."/>
            <person name="La Ragione R."/>
            <person name="Hildebrand F."/>
            <person name="Pallen M.J."/>
        </authorList>
    </citation>
    <scope>NUCLEOTIDE SEQUENCE</scope>
    <source>
        <strain evidence="5">14508</strain>
    </source>
</reference>
<dbReference type="Proteomes" id="UP000886893">
    <property type="component" value="Unassembled WGS sequence"/>
</dbReference>
<feature type="compositionally biased region" description="Low complexity" evidence="3">
    <location>
        <begin position="29"/>
        <end position="47"/>
    </location>
</feature>
<evidence type="ECO:0000313" key="5">
    <source>
        <dbReference type="EMBL" id="HIT16808.1"/>
    </source>
</evidence>
<gene>
    <name evidence="5" type="ORF">IAD04_00285</name>
</gene>
<evidence type="ECO:0000256" key="1">
    <source>
        <dbReference type="ARBA" id="ARBA00022722"/>
    </source>
</evidence>
<dbReference type="GO" id="GO:0016787">
    <property type="term" value="F:hydrolase activity"/>
    <property type="evidence" value="ECO:0007669"/>
    <property type="project" value="UniProtKB-KW"/>
</dbReference>
<dbReference type="Pfam" id="PF04231">
    <property type="entry name" value="Endonuclease_1"/>
    <property type="match status" value="1"/>
</dbReference>
<keyword evidence="2" id="KW-0378">Hydrolase</keyword>
<protein>
    <submittedName>
        <fullName evidence="5">Endonuclease</fullName>
    </submittedName>
</protein>
<evidence type="ECO:0000256" key="3">
    <source>
        <dbReference type="SAM" id="MobiDB-lite"/>
    </source>
</evidence>
<dbReference type="PANTHER" id="PTHR33607">
    <property type="entry name" value="ENDONUCLEASE-1"/>
    <property type="match status" value="1"/>
</dbReference>
<keyword evidence="4" id="KW-0732">Signal</keyword>
<dbReference type="PANTHER" id="PTHR33607:SF2">
    <property type="entry name" value="ENDONUCLEASE-1"/>
    <property type="match status" value="1"/>
</dbReference>
<comment type="caution">
    <text evidence="5">The sequence shown here is derived from an EMBL/GenBank/DDBJ whole genome shotgun (WGS) entry which is preliminary data.</text>
</comment>
<dbReference type="InterPro" id="IPR007346">
    <property type="entry name" value="Endonuclease-I"/>
</dbReference>
<keyword evidence="1" id="KW-0540">Nuclease</keyword>